<proteinExistence type="predicted"/>
<dbReference type="AlphaFoldDB" id="A0A498HQV2"/>
<keyword evidence="3" id="KW-1185">Reference proteome</keyword>
<protein>
    <submittedName>
        <fullName evidence="2">Uncharacterized protein</fullName>
    </submittedName>
</protein>
<feature type="compositionally biased region" description="Basic and acidic residues" evidence="1">
    <location>
        <begin position="94"/>
        <end position="114"/>
    </location>
</feature>
<reference evidence="2 3" key="1">
    <citation type="submission" date="2018-10" db="EMBL/GenBank/DDBJ databases">
        <title>A high-quality apple genome assembly.</title>
        <authorList>
            <person name="Hu J."/>
        </authorList>
    </citation>
    <scope>NUCLEOTIDE SEQUENCE [LARGE SCALE GENOMIC DNA]</scope>
    <source>
        <strain evidence="3">cv. HFTH1</strain>
        <tissue evidence="2">Young leaf</tissue>
    </source>
</reference>
<dbReference type="EMBL" id="RDQH01000342">
    <property type="protein sequence ID" value="RXH71223.1"/>
    <property type="molecule type" value="Genomic_DNA"/>
</dbReference>
<evidence type="ECO:0000313" key="2">
    <source>
        <dbReference type="EMBL" id="RXH71223.1"/>
    </source>
</evidence>
<gene>
    <name evidence="2" type="ORF">DVH24_018578</name>
</gene>
<name>A0A498HQV2_MALDO</name>
<accession>A0A498HQV2</accession>
<organism evidence="2 3">
    <name type="scientific">Malus domestica</name>
    <name type="common">Apple</name>
    <name type="synonym">Pyrus malus</name>
    <dbReference type="NCBI Taxonomy" id="3750"/>
    <lineage>
        <taxon>Eukaryota</taxon>
        <taxon>Viridiplantae</taxon>
        <taxon>Streptophyta</taxon>
        <taxon>Embryophyta</taxon>
        <taxon>Tracheophyta</taxon>
        <taxon>Spermatophyta</taxon>
        <taxon>Magnoliopsida</taxon>
        <taxon>eudicotyledons</taxon>
        <taxon>Gunneridae</taxon>
        <taxon>Pentapetalae</taxon>
        <taxon>rosids</taxon>
        <taxon>fabids</taxon>
        <taxon>Rosales</taxon>
        <taxon>Rosaceae</taxon>
        <taxon>Amygdaloideae</taxon>
        <taxon>Maleae</taxon>
        <taxon>Malus</taxon>
    </lineage>
</organism>
<evidence type="ECO:0000256" key="1">
    <source>
        <dbReference type="SAM" id="MobiDB-lite"/>
    </source>
</evidence>
<evidence type="ECO:0000313" key="3">
    <source>
        <dbReference type="Proteomes" id="UP000290289"/>
    </source>
</evidence>
<feature type="region of interest" description="Disordered" evidence="1">
    <location>
        <begin position="81"/>
        <end position="114"/>
    </location>
</feature>
<dbReference type="Proteomes" id="UP000290289">
    <property type="component" value="Chromosome 16"/>
</dbReference>
<comment type="caution">
    <text evidence="2">The sequence shown here is derived from an EMBL/GenBank/DDBJ whole genome shotgun (WGS) entry which is preliminary data.</text>
</comment>
<sequence>MSKFPHETKGYNAEFHGWYNMKPPPLPGLLKANPTSSFSSVDSVMLLKSIDQKTKADMSGEMITFLNFELFQKHRGHIDSYERSQDGNVEIEEERNKGFEDSRRLVKGNEPRQP</sequence>